<reference evidence="6 7" key="1">
    <citation type="journal article" date="2014" name="Genome Biol. Evol.">
        <title>The secreted proteins of Achlya hypogyna and Thraustotheca clavata identify the ancestral oomycete secretome and reveal gene acquisitions by horizontal gene transfer.</title>
        <authorList>
            <person name="Misner I."/>
            <person name="Blouin N."/>
            <person name="Leonard G."/>
            <person name="Richards T.A."/>
            <person name="Lane C.E."/>
        </authorList>
    </citation>
    <scope>NUCLEOTIDE SEQUENCE [LARGE SCALE GENOMIC DNA]</scope>
    <source>
        <strain evidence="6 7">ATCC 48635</strain>
    </source>
</reference>
<dbReference type="AlphaFoldDB" id="A0A1V9Z0R8"/>
<comment type="similarity">
    <text evidence="2">Belongs to the KIF-binding protein family.</text>
</comment>
<dbReference type="Proteomes" id="UP000243579">
    <property type="component" value="Unassembled WGS sequence"/>
</dbReference>
<comment type="subcellular location">
    <subcellularLocation>
        <location evidence="1">Cytoplasm</location>
        <location evidence="1">Cytoskeleton</location>
    </subcellularLocation>
</comment>
<evidence type="ECO:0000256" key="4">
    <source>
        <dbReference type="ARBA" id="ARBA00022490"/>
    </source>
</evidence>
<evidence type="ECO:0000256" key="2">
    <source>
        <dbReference type="ARBA" id="ARBA00010305"/>
    </source>
</evidence>
<keyword evidence="5" id="KW-0206">Cytoskeleton</keyword>
<gene>
    <name evidence="6" type="ORF">ACHHYP_04597</name>
</gene>
<dbReference type="SUPFAM" id="SSF48452">
    <property type="entry name" value="TPR-like"/>
    <property type="match status" value="1"/>
</dbReference>
<dbReference type="Gene3D" id="1.25.40.10">
    <property type="entry name" value="Tetratricopeptide repeat domain"/>
    <property type="match status" value="1"/>
</dbReference>
<organism evidence="6 7">
    <name type="scientific">Achlya hypogyna</name>
    <name type="common">Oomycete</name>
    <name type="synonym">Protoachlya hypogyna</name>
    <dbReference type="NCBI Taxonomy" id="1202772"/>
    <lineage>
        <taxon>Eukaryota</taxon>
        <taxon>Sar</taxon>
        <taxon>Stramenopiles</taxon>
        <taxon>Oomycota</taxon>
        <taxon>Saprolegniomycetes</taxon>
        <taxon>Saprolegniales</taxon>
        <taxon>Achlyaceae</taxon>
        <taxon>Achlya</taxon>
    </lineage>
</organism>
<proteinExistence type="inferred from homology"/>
<keyword evidence="4" id="KW-0963">Cytoplasm</keyword>
<keyword evidence="7" id="KW-1185">Reference proteome</keyword>
<evidence type="ECO:0000256" key="3">
    <source>
        <dbReference type="ARBA" id="ARBA00016840"/>
    </source>
</evidence>
<comment type="caution">
    <text evidence="6">The sequence shown here is derived from an EMBL/GenBank/DDBJ whole genome shotgun (WGS) entry which is preliminary data.</text>
</comment>
<name>A0A1V9Z0R8_ACHHY</name>
<evidence type="ECO:0000256" key="5">
    <source>
        <dbReference type="ARBA" id="ARBA00023212"/>
    </source>
</evidence>
<dbReference type="Pfam" id="PF12309">
    <property type="entry name" value="KBP_C"/>
    <property type="match status" value="1"/>
</dbReference>
<evidence type="ECO:0000313" key="7">
    <source>
        <dbReference type="Proteomes" id="UP000243579"/>
    </source>
</evidence>
<protein>
    <recommendedName>
        <fullName evidence="3">KIF-binding protein</fullName>
    </recommendedName>
</protein>
<accession>A0A1V9Z0R8</accession>
<evidence type="ECO:0000313" key="6">
    <source>
        <dbReference type="EMBL" id="OQR91533.1"/>
    </source>
</evidence>
<dbReference type="GO" id="GO:0005856">
    <property type="term" value="C:cytoskeleton"/>
    <property type="evidence" value="ECO:0007669"/>
    <property type="project" value="UniProtKB-SubCell"/>
</dbReference>
<dbReference type="InterPro" id="IPR011990">
    <property type="entry name" value="TPR-like_helical_dom_sf"/>
</dbReference>
<dbReference type="OrthoDB" id="409897at2759"/>
<dbReference type="PANTHER" id="PTHR46321:SF1">
    <property type="entry name" value="KIF-BINDING PROTEIN"/>
    <property type="match status" value="1"/>
</dbReference>
<dbReference type="InterPro" id="IPR022083">
    <property type="entry name" value="KBP"/>
</dbReference>
<evidence type="ECO:0000256" key="1">
    <source>
        <dbReference type="ARBA" id="ARBA00004245"/>
    </source>
</evidence>
<dbReference type="STRING" id="1202772.A0A1V9Z0R8"/>
<dbReference type="PANTHER" id="PTHR46321">
    <property type="entry name" value="KIF1-BINDING PROTEIN"/>
    <property type="match status" value="1"/>
</dbReference>
<sequence length="540" mass="58447">MKDALAEAKRLVAAEAPAATPYVHLYAARELLQSATPATPQEQLQCWGLLGQICLAVDEPHAAQPYLEKALAVLPASGPLQRYAAALSPDAPGLDALPPPAQLVPANLNVEVADVVALLQQLGLLWSGRGQHARALAFLATAEALGCDEGPVHTHTLFFLAQVHGHLGDAAASARYCQLTLRRQLEAAGPLDDGLPGDWVANCLGLAAFYTTTRQLAQALECVTACKHMDLAAEPAARVALVEAKTWLELLAAAPVVAAGPAALFPSLPPPPPLAPVVDFDTARAVFKRAMASLETAKGVFVLDGHVTDHIRVLQLQSQAFARLAAFEPDRKRQMAMLQRRLGFLTPLLFHADGTDAAELNRNAFGYLVQELLFEAGDVFAALHDLKAQHPSKAYATTNHFGTDGIRCYERFLKLYYFQQGTDARSELEVALPRPPTRPSHLADADARPFFLGLFYLARLHGKLQFLDAKATVAAWSESTRHAHTHAEVDGVRSLRLHEAFVALTAAAPECAAERAIALEMTRLLPEKIHRAHYQQQFLT</sequence>
<dbReference type="EMBL" id="JNBR01000519">
    <property type="protein sequence ID" value="OQR91533.1"/>
    <property type="molecule type" value="Genomic_DNA"/>
</dbReference>